<accession>A0ABW2ACZ4</accession>
<comment type="caution">
    <text evidence="2">The sequence shown here is derived from an EMBL/GenBank/DDBJ whole genome shotgun (WGS) entry which is preliminary data.</text>
</comment>
<keyword evidence="3" id="KW-1185">Reference proteome</keyword>
<dbReference type="EMBL" id="JBHSWH010000001">
    <property type="protein sequence ID" value="MFC6704763.1"/>
    <property type="molecule type" value="Genomic_DNA"/>
</dbReference>
<protein>
    <recommendedName>
        <fullName evidence="4">Peptidase C39-like domain-containing protein</fullName>
    </recommendedName>
</protein>
<evidence type="ECO:0000256" key="1">
    <source>
        <dbReference type="SAM" id="SignalP"/>
    </source>
</evidence>
<sequence>MRRSTRAVIGMVVTVGTLAGASATAYAQDTNGPHLGAGTTGAPAIDRTTYRVPAAEQPRVDAKQRMVANLTAGQPLLQGVQRRYAGLKTSKTLSTSVTATYTLPTSLQTRHVLHWEGEGNGNKRYTCGPAASRNVMQSLMGKDYGEAPFEKWEKTSPTTGTMSVDIASALELHFGHIDTWSTHTPTSPANLYANVKVTVGAYHHGTIQNVRTSYLPFWNGHATNHFNAAVGYTSSAVTVGEEWYPAKIGVTSNYGQPYGFHNVSPTADYNAIHYAPSGKFIG</sequence>
<reference evidence="3" key="1">
    <citation type="journal article" date="2019" name="Int. J. Syst. Evol. Microbiol.">
        <title>The Global Catalogue of Microorganisms (GCM) 10K type strain sequencing project: providing services to taxonomists for standard genome sequencing and annotation.</title>
        <authorList>
            <consortium name="The Broad Institute Genomics Platform"/>
            <consortium name="The Broad Institute Genome Sequencing Center for Infectious Disease"/>
            <person name="Wu L."/>
            <person name="Ma J."/>
        </authorList>
    </citation>
    <scope>NUCLEOTIDE SEQUENCE [LARGE SCALE GENOMIC DNA]</scope>
    <source>
        <strain evidence="3">CCUG 58127</strain>
    </source>
</reference>
<name>A0ABW2ACZ4_9MICO</name>
<gene>
    <name evidence="2" type="ORF">ACFQDH_05670</name>
</gene>
<keyword evidence="1" id="KW-0732">Signal</keyword>
<dbReference type="Proteomes" id="UP001596298">
    <property type="component" value="Unassembled WGS sequence"/>
</dbReference>
<organism evidence="2 3">
    <name type="scientific">Flexivirga alba</name>
    <dbReference type="NCBI Taxonomy" id="702742"/>
    <lineage>
        <taxon>Bacteria</taxon>
        <taxon>Bacillati</taxon>
        <taxon>Actinomycetota</taxon>
        <taxon>Actinomycetes</taxon>
        <taxon>Micrococcales</taxon>
        <taxon>Dermacoccaceae</taxon>
        <taxon>Flexivirga</taxon>
    </lineage>
</organism>
<evidence type="ECO:0000313" key="2">
    <source>
        <dbReference type="EMBL" id="MFC6704763.1"/>
    </source>
</evidence>
<dbReference type="RefSeq" id="WP_382399291.1">
    <property type="nucleotide sequence ID" value="NZ_JBHSWH010000001.1"/>
</dbReference>
<evidence type="ECO:0008006" key="4">
    <source>
        <dbReference type="Google" id="ProtNLM"/>
    </source>
</evidence>
<feature type="signal peptide" evidence="1">
    <location>
        <begin position="1"/>
        <end position="27"/>
    </location>
</feature>
<feature type="chain" id="PRO_5046086168" description="Peptidase C39-like domain-containing protein" evidence="1">
    <location>
        <begin position="28"/>
        <end position="282"/>
    </location>
</feature>
<evidence type="ECO:0000313" key="3">
    <source>
        <dbReference type="Proteomes" id="UP001596298"/>
    </source>
</evidence>
<proteinExistence type="predicted"/>